<keyword evidence="8" id="KW-0342">GTP-binding</keyword>
<evidence type="ECO:0000259" key="11">
    <source>
        <dbReference type="PROSITE" id="PS51918"/>
    </source>
</evidence>
<evidence type="ECO:0000256" key="1">
    <source>
        <dbReference type="ARBA" id="ARBA00001966"/>
    </source>
</evidence>
<keyword evidence="9" id="KW-0501">Molybdenum cofactor biosynthesis</keyword>
<reference evidence="12" key="1">
    <citation type="journal article" date="2019" name="PLoS Negl. Trop. Dis.">
        <title>Revisiting the worldwide diversity of Leptospira species in the environment.</title>
        <authorList>
            <person name="Vincent A.T."/>
            <person name="Schiettekatte O."/>
            <person name="Bourhy P."/>
            <person name="Veyrier F.J."/>
            <person name="Picardeau M."/>
        </authorList>
    </citation>
    <scope>NUCLEOTIDE SEQUENCE [LARGE SCALE GENOMIC DNA]</scope>
    <source>
        <strain evidence="12">201601113</strain>
    </source>
</reference>
<dbReference type="GO" id="GO:0046872">
    <property type="term" value="F:metal ion binding"/>
    <property type="evidence" value="ECO:0007669"/>
    <property type="project" value="UniProtKB-KW"/>
</dbReference>
<dbReference type="GO" id="GO:0051539">
    <property type="term" value="F:4 iron, 4 sulfur cluster binding"/>
    <property type="evidence" value="ECO:0007669"/>
    <property type="project" value="UniProtKB-KW"/>
</dbReference>
<dbReference type="PANTHER" id="PTHR22960:SF0">
    <property type="entry name" value="MOLYBDENUM COFACTOR BIOSYNTHESIS PROTEIN 1"/>
    <property type="match status" value="1"/>
</dbReference>
<gene>
    <name evidence="12" type="ORF">EHR06_06645</name>
</gene>
<dbReference type="InterPro" id="IPR058240">
    <property type="entry name" value="rSAM_sf"/>
</dbReference>
<dbReference type="Pfam" id="PF04055">
    <property type="entry name" value="Radical_SAM"/>
    <property type="match status" value="1"/>
</dbReference>
<evidence type="ECO:0000256" key="3">
    <source>
        <dbReference type="ARBA" id="ARBA00022691"/>
    </source>
</evidence>
<dbReference type="SUPFAM" id="SSF102114">
    <property type="entry name" value="Radical SAM enzymes"/>
    <property type="match status" value="1"/>
</dbReference>
<dbReference type="GO" id="GO:0061799">
    <property type="term" value="F:cyclic pyranopterin monophosphate synthase activity"/>
    <property type="evidence" value="ECO:0007669"/>
    <property type="project" value="TreeGrafter"/>
</dbReference>
<proteinExistence type="predicted"/>
<dbReference type="GO" id="GO:0061798">
    <property type="term" value="F:GTP 3',8'-cyclase activity"/>
    <property type="evidence" value="ECO:0007669"/>
    <property type="project" value="TreeGrafter"/>
</dbReference>
<dbReference type="SMART" id="SM00729">
    <property type="entry name" value="Elp3"/>
    <property type="match status" value="1"/>
</dbReference>
<keyword evidence="7" id="KW-0411">Iron-sulfur</keyword>
<accession>A0A4Z1AEM5</accession>
<keyword evidence="5" id="KW-0547">Nucleotide-binding</keyword>
<dbReference type="PANTHER" id="PTHR22960">
    <property type="entry name" value="MOLYBDOPTERIN COFACTOR SYNTHESIS PROTEIN A"/>
    <property type="match status" value="1"/>
</dbReference>
<feature type="domain" description="Radical SAM core" evidence="11">
    <location>
        <begin position="12"/>
        <end position="235"/>
    </location>
</feature>
<dbReference type="PROSITE" id="PS51918">
    <property type="entry name" value="RADICAL_SAM"/>
    <property type="match status" value="1"/>
</dbReference>
<dbReference type="InterPro" id="IPR006638">
    <property type="entry name" value="Elp3/MiaA/NifB-like_rSAM"/>
</dbReference>
<dbReference type="Proteomes" id="UP000297241">
    <property type="component" value="Unassembled WGS sequence"/>
</dbReference>
<dbReference type="AlphaFoldDB" id="A0A4Z1AEM5"/>
<keyword evidence="4" id="KW-0479">Metal-binding</keyword>
<dbReference type="SFLD" id="SFLDG01383">
    <property type="entry name" value="cyclic_pyranopterin_phosphate"/>
    <property type="match status" value="1"/>
</dbReference>
<evidence type="ECO:0000256" key="8">
    <source>
        <dbReference type="ARBA" id="ARBA00023134"/>
    </source>
</evidence>
<comment type="cofactor">
    <cofactor evidence="1">
        <name>[4Fe-4S] cluster</name>
        <dbReference type="ChEBI" id="CHEBI:49883"/>
    </cofactor>
</comment>
<keyword evidence="13" id="KW-1185">Reference proteome</keyword>
<dbReference type="OrthoDB" id="9763993at2"/>
<evidence type="ECO:0000256" key="2">
    <source>
        <dbReference type="ARBA" id="ARBA00022485"/>
    </source>
</evidence>
<dbReference type="GO" id="GO:0006777">
    <property type="term" value="P:Mo-molybdopterin cofactor biosynthetic process"/>
    <property type="evidence" value="ECO:0007669"/>
    <property type="project" value="UniProtKB-KW"/>
</dbReference>
<evidence type="ECO:0000313" key="12">
    <source>
        <dbReference type="EMBL" id="TGN02079.1"/>
    </source>
</evidence>
<evidence type="ECO:0000256" key="10">
    <source>
        <dbReference type="ARBA" id="ARBA00023239"/>
    </source>
</evidence>
<comment type="caution">
    <text evidence="12">The sequence shown here is derived from an EMBL/GenBank/DDBJ whole genome shotgun (WGS) entry which is preliminary data.</text>
</comment>
<dbReference type="SFLD" id="SFLDG01386">
    <property type="entry name" value="main_SPASM_domain-containing"/>
    <property type="match status" value="1"/>
</dbReference>
<evidence type="ECO:0000256" key="4">
    <source>
        <dbReference type="ARBA" id="ARBA00022723"/>
    </source>
</evidence>
<dbReference type="CDD" id="cd01335">
    <property type="entry name" value="Radical_SAM"/>
    <property type="match status" value="1"/>
</dbReference>
<dbReference type="InterPro" id="IPR007197">
    <property type="entry name" value="rSAM"/>
</dbReference>
<evidence type="ECO:0000256" key="5">
    <source>
        <dbReference type="ARBA" id="ARBA00022741"/>
    </source>
</evidence>
<organism evidence="12 13">
    <name type="scientific">Leptospira dzoumogneensis</name>
    <dbReference type="NCBI Taxonomy" id="2484904"/>
    <lineage>
        <taxon>Bacteria</taxon>
        <taxon>Pseudomonadati</taxon>
        <taxon>Spirochaetota</taxon>
        <taxon>Spirochaetia</taxon>
        <taxon>Leptospirales</taxon>
        <taxon>Leptospiraceae</taxon>
        <taxon>Leptospira</taxon>
    </lineage>
</organism>
<dbReference type="InterPro" id="IPR010505">
    <property type="entry name" value="MoaA_twitch"/>
</dbReference>
<dbReference type="Pfam" id="PF06463">
    <property type="entry name" value="Mob_synth_C"/>
    <property type="match status" value="1"/>
</dbReference>
<dbReference type="Gene3D" id="3.20.20.70">
    <property type="entry name" value="Aldolase class I"/>
    <property type="match status" value="1"/>
</dbReference>
<evidence type="ECO:0000313" key="13">
    <source>
        <dbReference type="Proteomes" id="UP000297241"/>
    </source>
</evidence>
<name>A0A4Z1AEM5_9LEPT</name>
<dbReference type="EMBL" id="RQHS01000010">
    <property type="protein sequence ID" value="TGN02079.1"/>
    <property type="molecule type" value="Genomic_DNA"/>
</dbReference>
<dbReference type="InterPro" id="IPR013785">
    <property type="entry name" value="Aldolase_TIM"/>
</dbReference>
<evidence type="ECO:0000256" key="6">
    <source>
        <dbReference type="ARBA" id="ARBA00023004"/>
    </source>
</evidence>
<dbReference type="InterPro" id="IPR040064">
    <property type="entry name" value="MoaA-like"/>
</dbReference>
<evidence type="ECO:0000256" key="9">
    <source>
        <dbReference type="ARBA" id="ARBA00023150"/>
    </source>
</evidence>
<sequence>MSGYGKLGIVDVYGRKFEVLRVSVTSSCGFGCVYCAPGTALNGEGANGSFLSTELLRKNILLLSRKISIKEIHLTGGEPTLHKDLPSLVRVAKEEKIPNIALTSNGFFRDGLIKDLKLAGLDRMNFSLDSLSQESFSLISGKNLPVLRLLNRIEEAVQEGLEVKLNCTVLKGYNEEQIRPLLQWAGERNLPIRYLELMKMGPLRAKHSELFFSAAKIKEELNQEFDFEPEITPIESTAKYYRTSENYRFGIIANHTEPFCDGCNRLRMDHLGKIYGCLSDFRSFPVSEDGSELEHSLDLAMKTKKNEFTGSELSMKYIGG</sequence>
<dbReference type="SFLD" id="SFLDS00029">
    <property type="entry name" value="Radical_SAM"/>
    <property type="match status" value="1"/>
</dbReference>
<keyword evidence="10" id="KW-0456">Lyase</keyword>
<keyword evidence="2" id="KW-0004">4Fe-4S</keyword>
<dbReference type="GO" id="GO:0005525">
    <property type="term" value="F:GTP binding"/>
    <property type="evidence" value="ECO:0007669"/>
    <property type="project" value="UniProtKB-KW"/>
</dbReference>
<protein>
    <submittedName>
        <fullName evidence="12">Radical SAM protein</fullName>
    </submittedName>
</protein>
<keyword evidence="3" id="KW-0949">S-adenosyl-L-methionine</keyword>
<dbReference type="InterPro" id="IPR050105">
    <property type="entry name" value="MoCo_biosynth_MoaA/MoaC"/>
</dbReference>
<keyword evidence="6" id="KW-0408">Iron</keyword>
<dbReference type="SFLD" id="SFLDG01067">
    <property type="entry name" value="SPASM/twitch_domain_containing"/>
    <property type="match status" value="1"/>
</dbReference>
<evidence type="ECO:0000256" key="7">
    <source>
        <dbReference type="ARBA" id="ARBA00023014"/>
    </source>
</evidence>